<dbReference type="Gene3D" id="1.10.8.730">
    <property type="match status" value="1"/>
</dbReference>
<dbReference type="AlphaFoldDB" id="A0A414Q624"/>
<accession>A0A414Q624</accession>
<dbReference type="InterPro" id="IPR027417">
    <property type="entry name" value="P-loop_NTPase"/>
</dbReference>
<organism evidence="1 2">
    <name type="scientific">Coprococcus comes</name>
    <dbReference type="NCBI Taxonomy" id="410072"/>
    <lineage>
        <taxon>Bacteria</taxon>
        <taxon>Bacillati</taxon>
        <taxon>Bacillota</taxon>
        <taxon>Clostridia</taxon>
        <taxon>Lachnospirales</taxon>
        <taxon>Lachnospiraceae</taxon>
        <taxon>Coprococcus</taxon>
    </lineage>
</organism>
<evidence type="ECO:0000313" key="1">
    <source>
        <dbReference type="EMBL" id="RHF76240.1"/>
    </source>
</evidence>
<gene>
    <name evidence="1" type="ORF">DW656_18270</name>
</gene>
<dbReference type="Proteomes" id="UP000284579">
    <property type="component" value="Unassembled WGS sequence"/>
</dbReference>
<dbReference type="NCBIfam" id="NF045971">
    <property type="entry name" value="conju_CD1110"/>
    <property type="match status" value="1"/>
</dbReference>
<protein>
    <submittedName>
        <fullName evidence="1">Conjugal transfer protein TraE</fullName>
    </submittedName>
</protein>
<dbReference type="EMBL" id="QRHO01000117">
    <property type="protein sequence ID" value="RHF76240.1"/>
    <property type="molecule type" value="Genomic_DNA"/>
</dbReference>
<sequence>VLGDLYDEIKRQPEPEAQRIAAALELYVHGSLNVFNHRTNVDINNRLVCFDIKELGKQLKNLGMLVIQDQVWNRVTVNRSEGKSTRYYVDEFHLLLRGEVGSWSVEIWKRFRKWGGIPTGITQNIKDLLASPEIENIFENSDFIYLLNQASGDRKILCERLNISTQQAAHISNAGPGEGLIFFGNVILPFVDHFPQDNELYSIMTTKLGETGKGGTAHE</sequence>
<comment type="caution">
    <text evidence="1">The sequence shown here is derived from an EMBL/GenBank/DDBJ whole genome shotgun (WGS) entry which is preliminary data.</text>
</comment>
<dbReference type="SUPFAM" id="SSF52540">
    <property type="entry name" value="P-loop containing nucleoside triphosphate hydrolases"/>
    <property type="match status" value="1"/>
</dbReference>
<feature type="non-terminal residue" evidence="1">
    <location>
        <position position="1"/>
    </location>
</feature>
<evidence type="ECO:0000313" key="2">
    <source>
        <dbReference type="Proteomes" id="UP000284579"/>
    </source>
</evidence>
<reference evidence="1 2" key="1">
    <citation type="submission" date="2018-08" db="EMBL/GenBank/DDBJ databases">
        <title>A genome reference for cultivated species of the human gut microbiota.</title>
        <authorList>
            <person name="Zou Y."/>
            <person name="Xue W."/>
            <person name="Luo G."/>
        </authorList>
    </citation>
    <scope>NUCLEOTIDE SEQUENCE [LARGE SCALE GENOMIC DNA]</scope>
    <source>
        <strain evidence="1 2">AM23-3</strain>
    </source>
</reference>
<dbReference type="Gene3D" id="3.40.50.300">
    <property type="entry name" value="P-loop containing nucleotide triphosphate hydrolases"/>
    <property type="match status" value="1"/>
</dbReference>
<dbReference type="RefSeq" id="WP_416810421.1">
    <property type="nucleotide sequence ID" value="NZ_QRHO01000117.1"/>
</dbReference>
<proteinExistence type="predicted"/>
<name>A0A414Q624_9FIRM</name>